<feature type="transmembrane region" description="Helical" evidence="1">
    <location>
        <begin position="102"/>
        <end position="121"/>
    </location>
</feature>
<feature type="transmembrane region" description="Helical" evidence="1">
    <location>
        <begin position="62"/>
        <end position="81"/>
    </location>
</feature>
<evidence type="ECO:0000259" key="2">
    <source>
        <dbReference type="Pfam" id="PF02517"/>
    </source>
</evidence>
<accession>A0ABW5Z5J8</accession>
<feature type="transmembrane region" description="Helical" evidence="1">
    <location>
        <begin position="169"/>
        <end position="188"/>
    </location>
</feature>
<dbReference type="Pfam" id="PF02517">
    <property type="entry name" value="Rce1-like"/>
    <property type="match status" value="1"/>
</dbReference>
<evidence type="ECO:0000313" key="3">
    <source>
        <dbReference type="EMBL" id="MFD2907416.1"/>
    </source>
</evidence>
<protein>
    <submittedName>
        <fullName evidence="3">Type II CAAX prenyl endopeptidase Rce1 family protein</fullName>
    </submittedName>
</protein>
<feature type="transmembrane region" description="Helical" evidence="1">
    <location>
        <begin position="133"/>
        <end position="157"/>
    </location>
</feature>
<keyword evidence="1" id="KW-0812">Transmembrane</keyword>
<dbReference type="InterPro" id="IPR003675">
    <property type="entry name" value="Rce1/LyrA-like_dom"/>
</dbReference>
<feature type="transmembrane region" description="Helical" evidence="1">
    <location>
        <begin position="200"/>
        <end position="217"/>
    </location>
</feature>
<feature type="transmembrane region" description="Helical" evidence="1">
    <location>
        <begin position="31"/>
        <end position="50"/>
    </location>
</feature>
<sequence length="244" mass="28008">MSLWTPLIWLAIILPLLIIAQLTSKNTNPKYLLLFGGYFILDSYIRILGFEFIKLDFLGLKGNWSGMILSLIVALIFIFYHSKQIRKDIGFTTEFNKKTVKLGILIFIGFLIFDFAFKMILFPKGGAFNLEQFLFQASLPGLTEEIVFRGILLWILSKAFIPSKKIKDIFFGWGFVIVTFLFAMMHGVVLTEAMEFKVDYITIIYITLITSLSLGILRKYSGNLILPTIGHNVVNLMNFFIRLM</sequence>
<reference evidence="4" key="1">
    <citation type="journal article" date="2019" name="Int. J. Syst. Evol. Microbiol.">
        <title>The Global Catalogue of Microorganisms (GCM) 10K type strain sequencing project: providing services to taxonomists for standard genome sequencing and annotation.</title>
        <authorList>
            <consortium name="The Broad Institute Genomics Platform"/>
            <consortium name="The Broad Institute Genome Sequencing Center for Infectious Disease"/>
            <person name="Wu L."/>
            <person name="Ma J."/>
        </authorList>
    </citation>
    <scope>NUCLEOTIDE SEQUENCE [LARGE SCALE GENOMIC DNA]</scope>
    <source>
        <strain evidence="4">KCTC 52644</strain>
    </source>
</reference>
<feature type="domain" description="CAAX prenyl protease 2/Lysostaphin resistance protein A-like" evidence="2">
    <location>
        <begin position="132"/>
        <end position="237"/>
    </location>
</feature>
<comment type="caution">
    <text evidence="3">The sequence shown here is derived from an EMBL/GenBank/DDBJ whole genome shotgun (WGS) entry which is preliminary data.</text>
</comment>
<name>A0ABW5Z5J8_9FLAO</name>
<proteinExistence type="predicted"/>
<dbReference type="Proteomes" id="UP001597549">
    <property type="component" value="Unassembled WGS sequence"/>
</dbReference>
<keyword evidence="1" id="KW-1133">Transmembrane helix</keyword>
<evidence type="ECO:0000256" key="1">
    <source>
        <dbReference type="SAM" id="Phobius"/>
    </source>
</evidence>
<evidence type="ECO:0000313" key="4">
    <source>
        <dbReference type="Proteomes" id="UP001597549"/>
    </source>
</evidence>
<feature type="transmembrane region" description="Helical" evidence="1">
    <location>
        <begin position="6"/>
        <end position="24"/>
    </location>
</feature>
<dbReference type="EMBL" id="JBHUOL010000004">
    <property type="protein sequence ID" value="MFD2907416.1"/>
    <property type="molecule type" value="Genomic_DNA"/>
</dbReference>
<gene>
    <name evidence="3" type="ORF">ACFSX9_01580</name>
</gene>
<dbReference type="RefSeq" id="WP_379803543.1">
    <property type="nucleotide sequence ID" value="NZ_JBHUOL010000004.1"/>
</dbReference>
<keyword evidence="4" id="KW-1185">Reference proteome</keyword>
<keyword evidence="1" id="KW-0472">Membrane</keyword>
<organism evidence="3 4">
    <name type="scientific">Flavobacterium ardleyense</name>
    <dbReference type="NCBI Taxonomy" id="2038737"/>
    <lineage>
        <taxon>Bacteria</taxon>
        <taxon>Pseudomonadati</taxon>
        <taxon>Bacteroidota</taxon>
        <taxon>Flavobacteriia</taxon>
        <taxon>Flavobacteriales</taxon>
        <taxon>Flavobacteriaceae</taxon>
        <taxon>Flavobacterium</taxon>
    </lineage>
</organism>